<organism evidence="4 5">
    <name type="scientific">Denticeps clupeoides</name>
    <name type="common">denticle herring</name>
    <dbReference type="NCBI Taxonomy" id="299321"/>
    <lineage>
        <taxon>Eukaryota</taxon>
        <taxon>Metazoa</taxon>
        <taxon>Chordata</taxon>
        <taxon>Craniata</taxon>
        <taxon>Vertebrata</taxon>
        <taxon>Euteleostomi</taxon>
        <taxon>Actinopterygii</taxon>
        <taxon>Neopterygii</taxon>
        <taxon>Teleostei</taxon>
        <taxon>Clupei</taxon>
        <taxon>Clupeiformes</taxon>
        <taxon>Denticipitoidei</taxon>
        <taxon>Denticipitidae</taxon>
        <taxon>Denticeps</taxon>
    </lineage>
</organism>
<evidence type="ECO:0000256" key="1">
    <source>
        <dbReference type="PROSITE-ProRule" id="PRU00285"/>
    </source>
</evidence>
<proteinExistence type="inferred from homology"/>
<evidence type="ECO:0000313" key="4">
    <source>
        <dbReference type="Ensembl" id="ENSDCDP00010027854.1"/>
    </source>
</evidence>
<dbReference type="Gene3D" id="2.60.40.790">
    <property type="match status" value="1"/>
</dbReference>
<evidence type="ECO:0000256" key="2">
    <source>
        <dbReference type="RuleBase" id="RU003616"/>
    </source>
</evidence>
<dbReference type="Pfam" id="PF00011">
    <property type="entry name" value="HSP20"/>
    <property type="match status" value="1"/>
</dbReference>
<evidence type="ECO:0000313" key="5">
    <source>
        <dbReference type="Proteomes" id="UP000694580"/>
    </source>
</evidence>
<reference evidence="4 5" key="1">
    <citation type="submission" date="2020-06" db="EMBL/GenBank/DDBJ databases">
        <authorList>
            <consortium name="Wellcome Sanger Institute Data Sharing"/>
        </authorList>
    </citation>
    <scope>NUCLEOTIDE SEQUENCE [LARGE SCALE GENOMIC DNA]</scope>
</reference>
<reference evidence="4" key="3">
    <citation type="submission" date="2025-09" db="UniProtKB">
        <authorList>
            <consortium name="Ensembl"/>
        </authorList>
    </citation>
    <scope>IDENTIFICATION</scope>
</reference>
<dbReference type="GeneTree" id="ENSGT00390000010674"/>
<protein>
    <recommendedName>
        <fullName evidence="3">SHSP domain-containing protein</fullName>
    </recommendedName>
</protein>
<dbReference type="AlphaFoldDB" id="A0AAY4C4N2"/>
<comment type="similarity">
    <text evidence="1 2">Belongs to the small heat shock protein (HSP20) family.</text>
</comment>
<dbReference type="InterPro" id="IPR002068">
    <property type="entry name" value="A-crystallin/Hsp20_dom"/>
</dbReference>
<dbReference type="Ensembl" id="ENSDCDT00010034357.1">
    <property type="protein sequence ID" value="ENSDCDP00010027854.1"/>
    <property type="gene ID" value="ENSDCDG00010017541.1"/>
</dbReference>
<feature type="domain" description="SHSP" evidence="3">
    <location>
        <begin position="44"/>
        <end position="153"/>
    </location>
</feature>
<dbReference type="GO" id="GO:0005634">
    <property type="term" value="C:nucleus"/>
    <property type="evidence" value="ECO:0007669"/>
    <property type="project" value="TreeGrafter"/>
</dbReference>
<dbReference type="Proteomes" id="UP000694580">
    <property type="component" value="Chromosome 12"/>
</dbReference>
<evidence type="ECO:0000259" key="3">
    <source>
        <dbReference type="PROSITE" id="PS01031"/>
    </source>
</evidence>
<dbReference type="GO" id="GO:0005737">
    <property type="term" value="C:cytoplasm"/>
    <property type="evidence" value="ECO:0007669"/>
    <property type="project" value="TreeGrafter"/>
</dbReference>
<keyword evidence="5" id="KW-1185">Reference proteome</keyword>
<dbReference type="PANTHER" id="PTHR46907:SF2">
    <property type="entry name" value="HEAT SHOCK PROTEIN BETA-7"/>
    <property type="match status" value="1"/>
</dbReference>
<dbReference type="SUPFAM" id="SSF49764">
    <property type="entry name" value="HSP20-like chaperones"/>
    <property type="match status" value="1"/>
</dbReference>
<name>A0AAY4C4N2_9TELE</name>
<sequence length="154" mass="17326">RSFCNMEMHPVLHSDHFKMICSDVKMRRWMDRERTMLLWYVKNTAHAYANPTLCGTGKLVTVGNTYLFTVDVSEFSPEEVIVTSSNNLIEVHAEKLGADGEIINNFFHKCQLPADVDAMSVTSSLEDSGILTVKACRLTTISEPAHRSDVETKT</sequence>
<dbReference type="PANTHER" id="PTHR46907">
    <property type="entry name" value="HEAT SHOCK PROTEIN BETA-7-RELATED"/>
    <property type="match status" value="1"/>
</dbReference>
<dbReference type="PROSITE" id="PS01031">
    <property type="entry name" value="SHSP"/>
    <property type="match status" value="1"/>
</dbReference>
<accession>A0AAY4C4N2</accession>
<reference evidence="4" key="2">
    <citation type="submission" date="2025-08" db="UniProtKB">
        <authorList>
            <consortium name="Ensembl"/>
        </authorList>
    </citation>
    <scope>IDENTIFICATION</scope>
</reference>
<dbReference type="InterPro" id="IPR008978">
    <property type="entry name" value="HSP20-like_chaperone"/>
</dbReference>